<dbReference type="Gramene" id="TVU22764">
    <property type="protein sequence ID" value="TVU22764"/>
    <property type="gene ID" value="EJB05_32482"/>
</dbReference>
<sequence>MGGEKKTFSRYLQKFLEADEKKEGSSSTPPLPPSNPLGESTLDLVPFASPVIDIAPLVMIPPPHEQQPLAFPAFIVISSDPTMKTPRMFVREGGQPMEGRRFFDQEDEEDVTNGQLMGGKRICDPDEDYDTFYE</sequence>
<evidence type="ECO:0000313" key="2">
    <source>
        <dbReference type="EMBL" id="TVU22764.1"/>
    </source>
</evidence>
<name>A0A5J9UH54_9POAL</name>
<organism evidence="2 3">
    <name type="scientific">Eragrostis curvula</name>
    <name type="common">weeping love grass</name>
    <dbReference type="NCBI Taxonomy" id="38414"/>
    <lineage>
        <taxon>Eukaryota</taxon>
        <taxon>Viridiplantae</taxon>
        <taxon>Streptophyta</taxon>
        <taxon>Embryophyta</taxon>
        <taxon>Tracheophyta</taxon>
        <taxon>Spermatophyta</taxon>
        <taxon>Magnoliopsida</taxon>
        <taxon>Liliopsida</taxon>
        <taxon>Poales</taxon>
        <taxon>Poaceae</taxon>
        <taxon>PACMAD clade</taxon>
        <taxon>Chloridoideae</taxon>
        <taxon>Eragrostideae</taxon>
        <taxon>Eragrostidinae</taxon>
        <taxon>Eragrostis</taxon>
    </lineage>
</organism>
<dbReference type="EMBL" id="RWGY01000026">
    <property type="protein sequence ID" value="TVU22764.1"/>
    <property type="molecule type" value="Genomic_DNA"/>
</dbReference>
<keyword evidence="3" id="KW-1185">Reference proteome</keyword>
<evidence type="ECO:0000313" key="3">
    <source>
        <dbReference type="Proteomes" id="UP000324897"/>
    </source>
</evidence>
<feature type="region of interest" description="Disordered" evidence="1">
    <location>
        <begin position="1"/>
        <end position="42"/>
    </location>
</feature>
<reference evidence="2 3" key="1">
    <citation type="journal article" date="2019" name="Sci. Rep.">
        <title>A high-quality genome of Eragrostis curvula grass provides insights into Poaceae evolution and supports new strategies to enhance forage quality.</title>
        <authorList>
            <person name="Carballo J."/>
            <person name="Santos B.A.C.M."/>
            <person name="Zappacosta D."/>
            <person name="Garbus I."/>
            <person name="Selva J.P."/>
            <person name="Gallo C.A."/>
            <person name="Diaz A."/>
            <person name="Albertini E."/>
            <person name="Caccamo M."/>
            <person name="Echenique V."/>
        </authorList>
    </citation>
    <scope>NUCLEOTIDE SEQUENCE [LARGE SCALE GENOMIC DNA]</scope>
    <source>
        <strain evidence="3">cv. Victoria</strain>
        <tissue evidence="2">Leaf</tissue>
    </source>
</reference>
<feature type="non-terminal residue" evidence="2">
    <location>
        <position position="1"/>
    </location>
</feature>
<protein>
    <submittedName>
        <fullName evidence="2">Uncharacterized protein</fullName>
    </submittedName>
</protein>
<accession>A0A5J9UH54</accession>
<feature type="region of interest" description="Disordered" evidence="1">
    <location>
        <begin position="111"/>
        <end position="134"/>
    </location>
</feature>
<dbReference type="Proteomes" id="UP000324897">
    <property type="component" value="Unassembled WGS sequence"/>
</dbReference>
<comment type="caution">
    <text evidence="2">The sequence shown here is derived from an EMBL/GenBank/DDBJ whole genome shotgun (WGS) entry which is preliminary data.</text>
</comment>
<evidence type="ECO:0000256" key="1">
    <source>
        <dbReference type="SAM" id="MobiDB-lite"/>
    </source>
</evidence>
<proteinExistence type="predicted"/>
<dbReference type="AlphaFoldDB" id="A0A5J9UH54"/>
<gene>
    <name evidence="2" type="ORF">EJB05_32482</name>
</gene>
<feature type="compositionally biased region" description="Acidic residues" evidence="1">
    <location>
        <begin position="125"/>
        <end position="134"/>
    </location>
</feature>